<evidence type="ECO:0000313" key="8">
    <source>
        <dbReference type="Proteomes" id="UP000316092"/>
    </source>
</evidence>
<reference evidence="7 8" key="1">
    <citation type="submission" date="2019-07" db="EMBL/GenBank/DDBJ databases">
        <title>Deinococcus detaillus sp. nov., isolated from humus soil in Antarctica.</title>
        <authorList>
            <person name="Zhang K."/>
        </authorList>
    </citation>
    <scope>NUCLEOTIDE SEQUENCE [LARGE SCALE GENOMIC DNA]</scope>
    <source>
        <strain evidence="7 8">H1</strain>
    </source>
</reference>
<feature type="signal peptide" evidence="5">
    <location>
        <begin position="1"/>
        <end position="22"/>
    </location>
</feature>
<dbReference type="GO" id="GO:0030313">
    <property type="term" value="C:cell envelope"/>
    <property type="evidence" value="ECO:0007669"/>
    <property type="project" value="UniProtKB-SubCell"/>
</dbReference>
<dbReference type="GO" id="GO:1904680">
    <property type="term" value="F:peptide transmembrane transporter activity"/>
    <property type="evidence" value="ECO:0007669"/>
    <property type="project" value="TreeGrafter"/>
</dbReference>
<dbReference type="InterPro" id="IPR039424">
    <property type="entry name" value="SBP_5"/>
</dbReference>
<evidence type="ECO:0000313" key="7">
    <source>
        <dbReference type="EMBL" id="TSA82078.1"/>
    </source>
</evidence>
<comment type="similarity">
    <text evidence="2">Belongs to the bacterial solute-binding protein 5 family.</text>
</comment>
<dbReference type="OrthoDB" id="48318at2"/>
<dbReference type="PANTHER" id="PTHR30290">
    <property type="entry name" value="PERIPLASMIC BINDING COMPONENT OF ABC TRANSPORTER"/>
    <property type="match status" value="1"/>
</dbReference>
<dbReference type="Gene3D" id="3.40.190.10">
    <property type="entry name" value="Periplasmic binding protein-like II"/>
    <property type="match status" value="1"/>
</dbReference>
<dbReference type="Proteomes" id="UP000316092">
    <property type="component" value="Unassembled WGS sequence"/>
</dbReference>
<dbReference type="Pfam" id="PF00496">
    <property type="entry name" value="SBP_bac_5"/>
    <property type="match status" value="1"/>
</dbReference>
<dbReference type="PANTHER" id="PTHR30290:SF10">
    <property type="entry name" value="PERIPLASMIC OLIGOPEPTIDE-BINDING PROTEIN-RELATED"/>
    <property type="match status" value="1"/>
</dbReference>
<protein>
    <submittedName>
        <fullName evidence="7">ABC transporter substrate-binding protein</fullName>
    </submittedName>
</protein>
<keyword evidence="8" id="KW-1185">Reference proteome</keyword>
<organism evidence="7 8">
    <name type="scientific">Deinococcus detaillensis</name>
    <dbReference type="NCBI Taxonomy" id="2592048"/>
    <lineage>
        <taxon>Bacteria</taxon>
        <taxon>Thermotogati</taxon>
        <taxon>Deinococcota</taxon>
        <taxon>Deinococci</taxon>
        <taxon>Deinococcales</taxon>
        <taxon>Deinococcaceae</taxon>
        <taxon>Deinococcus</taxon>
    </lineage>
</organism>
<keyword evidence="4 5" id="KW-0732">Signal</keyword>
<accession>A0A553UPE8</accession>
<dbReference type="InterPro" id="IPR000914">
    <property type="entry name" value="SBP_5_dom"/>
</dbReference>
<dbReference type="SUPFAM" id="SSF53850">
    <property type="entry name" value="Periplasmic binding protein-like II"/>
    <property type="match status" value="1"/>
</dbReference>
<evidence type="ECO:0000256" key="3">
    <source>
        <dbReference type="ARBA" id="ARBA00022448"/>
    </source>
</evidence>
<comment type="subcellular location">
    <subcellularLocation>
        <location evidence="1">Cell envelope</location>
    </subcellularLocation>
</comment>
<dbReference type="Gene3D" id="3.10.105.10">
    <property type="entry name" value="Dipeptide-binding Protein, Domain 3"/>
    <property type="match status" value="1"/>
</dbReference>
<evidence type="ECO:0000256" key="1">
    <source>
        <dbReference type="ARBA" id="ARBA00004196"/>
    </source>
</evidence>
<dbReference type="GO" id="GO:0042597">
    <property type="term" value="C:periplasmic space"/>
    <property type="evidence" value="ECO:0007669"/>
    <property type="project" value="UniProtKB-ARBA"/>
</dbReference>
<evidence type="ECO:0000256" key="4">
    <source>
        <dbReference type="ARBA" id="ARBA00022729"/>
    </source>
</evidence>
<dbReference type="GO" id="GO:0015833">
    <property type="term" value="P:peptide transport"/>
    <property type="evidence" value="ECO:0007669"/>
    <property type="project" value="TreeGrafter"/>
</dbReference>
<feature type="chain" id="PRO_5022147272" evidence="5">
    <location>
        <begin position="23"/>
        <end position="524"/>
    </location>
</feature>
<proteinExistence type="inferred from homology"/>
<evidence type="ECO:0000256" key="2">
    <source>
        <dbReference type="ARBA" id="ARBA00005695"/>
    </source>
</evidence>
<dbReference type="PIRSF" id="PIRSF002741">
    <property type="entry name" value="MppA"/>
    <property type="match status" value="1"/>
</dbReference>
<evidence type="ECO:0000256" key="5">
    <source>
        <dbReference type="SAM" id="SignalP"/>
    </source>
</evidence>
<dbReference type="InterPro" id="IPR030678">
    <property type="entry name" value="Peptide/Ni-bd"/>
</dbReference>
<comment type="caution">
    <text evidence="7">The sequence shown here is derived from an EMBL/GenBank/DDBJ whole genome shotgun (WGS) entry which is preliminary data.</text>
</comment>
<sequence length="524" mass="57417">MNRMLLSAFSLTLALAVSPALATKSVTVAYSSDMHTLDPAIGDDTQNWPVEHALFVTLLTYRDGTMLVPWAATHLGQVSKDGKTYTFHIKKGIQFEDGEPTDAAAFKYAIERILDPKSKSPQSGKAGWFGNLVGAADFVDGKAKDVSGIKTPDPYTIEFQLIKPDRTFLNYMATPFGSAVDRKAAEKWGSDYSHHVVANGPFVLKSWVPGQEMVLARNPTYFDKANAAKLDEVHILLSLNDQVSLLRAQRGGVDVLGNGVPTAQFASIVQSPQYKSYVHDAVQIGVDYLYINTQKAPFDNKLVREAVSHAIDKKRILQLVNGRGKIANQMIPLGLAGNDSTVEDISYDPAKAKALMAQAGLKNGMSTTLLTSTDEAFTKIAQAVQQQLAVIGIKASIKTLPQAEWINTMTTPGTTAIGLSGWFQAYPDASDFLPILFKSNQYAPGSWNLSGYKNKTVDTLLDQAQGVNLKASVTLYQKAQKMILAAYPVVPLFYPVVYDFVNPNIQNFSHHPVWGFVYQDWNLK</sequence>
<dbReference type="GO" id="GO:0043190">
    <property type="term" value="C:ATP-binding cassette (ABC) transporter complex"/>
    <property type="evidence" value="ECO:0007669"/>
    <property type="project" value="InterPro"/>
</dbReference>
<feature type="domain" description="Solute-binding protein family 5" evidence="6">
    <location>
        <begin position="67"/>
        <end position="442"/>
    </location>
</feature>
<evidence type="ECO:0000259" key="6">
    <source>
        <dbReference type="Pfam" id="PF00496"/>
    </source>
</evidence>
<dbReference type="AlphaFoldDB" id="A0A553UPE8"/>
<name>A0A553UPE8_9DEIO</name>
<gene>
    <name evidence="7" type="ORF">FNU79_14395</name>
</gene>
<dbReference type="CDD" id="cd00995">
    <property type="entry name" value="PBP2_NikA_DppA_OppA_like"/>
    <property type="match status" value="1"/>
</dbReference>
<keyword evidence="3" id="KW-0813">Transport</keyword>
<dbReference type="EMBL" id="VKDB01000019">
    <property type="protein sequence ID" value="TSA82078.1"/>
    <property type="molecule type" value="Genomic_DNA"/>
</dbReference>